<keyword evidence="5" id="KW-0206">Cytoskeleton</keyword>
<evidence type="ECO:0000256" key="4">
    <source>
        <dbReference type="ARBA" id="ARBA00022490"/>
    </source>
</evidence>
<proteinExistence type="inferred from homology"/>
<feature type="signal peptide" evidence="7">
    <location>
        <begin position="1"/>
        <end position="24"/>
    </location>
</feature>
<evidence type="ECO:0000256" key="7">
    <source>
        <dbReference type="SAM" id="SignalP"/>
    </source>
</evidence>
<evidence type="ECO:0000313" key="10">
    <source>
        <dbReference type="Proteomes" id="UP000266861"/>
    </source>
</evidence>
<comment type="subcellular location">
    <subcellularLocation>
        <location evidence="2">Cytoplasm</location>
        <location evidence="2">Cytoskeleton</location>
        <location evidence="2">Spindle</location>
    </subcellularLocation>
    <subcellularLocation>
        <location evidence="1">Nucleus</location>
    </subcellularLocation>
</comment>
<comment type="similarity">
    <text evidence="3">Belongs to the INCENP family.</text>
</comment>
<accession>A0A397ING4</accession>
<dbReference type="OrthoDB" id="2427707at2759"/>
<sequence>MNQKITFATVLVAFFIFFICFTNATPIELSPRVPGAVAFADFSKKVTGRITITELWNTCVRVTGQFNTGFPDRIHKYEYQLSGEEKGLISNDIIFPPGTAPFEKDIQDRTVEYFVGKTLSIFCDVAGTDELVGVCNSLTWNNSASGIFIVSFKNFCHDDFWLILSNPLSLETLKVQQKIINYLYIYCSIELYEIYGISYKFSLETRKNNKYVLIDEMNNKYALIDEIKNTNEGINYNLKLRHITEGAARFAVESLVALSLSLRYCYHIASDSCSDVYSVLCHFNHILNQFSYFFVSFHRSSVMVTHNILDEFCEKKKRMNEKGTLFVIKIIYIFHLNAYKQNFEESSQPDDLFSSNLNNEKLSLSLNVINETDEKTDLIDFEDLNQITKINTTSFLPAFNLLELNDLQMETVQKVMTPMSSYPETEIDQKKKACIKKLSCFEEFDEIRIHDNEYKFLMEVDEKNHRPDWAKSENLSESLRTQQKIDPETIFRKPEGLNIEKIFNKDLIFNFENNYESLEPDIEDDFGDDTLTEGEVKAYNEKMGYKY</sequence>
<name>A0A397ING4_9GLOM</name>
<dbReference type="InterPro" id="IPR005635">
    <property type="entry name" value="Inner_centromere_prot_ARK-bd"/>
</dbReference>
<dbReference type="GO" id="GO:0005634">
    <property type="term" value="C:nucleus"/>
    <property type="evidence" value="ECO:0007669"/>
    <property type="project" value="UniProtKB-SubCell"/>
</dbReference>
<comment type="caution">
    <text evidence="9">The sequence shown here is derived from an EMBL/GenBank/DDBJ whole genome shotgun (WGS) entry which is preliminary data.</text>
</comment>
<keyword evidence="10" id="KW-1185">Reference proteome</keyword>
<dbReference type="EMBL" id="PQFF01000186">
    <property type="protein sequence ID" value="RHZ76372.1"/>
    <property type="molecule type" value="Genomic_DNA"/>
</dbReference>
<keyword evidence="4" id="KW-0963">Cytoplasm</keyword>
<keyword evidence="6" id="KW-0539">Nucleus</keyword>
<organism evidence="9 10">
    <name type="scientific">Diversispora epigaea</name>
    <dbReference type="NCBI Taxonomy" id="1348612"/>
    <lineage>
        <taxon>Eukaryota</taxon>
        <taxon>Fungi</taxon>
        <taxon>Fungi incertae sedis</taxon>
        <taxon>Mucoromycota</taxon>
        <taxon>Glomeromycotina</taxon>
        <taxon>Glomeromycetes</taxon>
        <taxon>Diversisporales</taxon>
        <taxon>Diversisporaceae</taxon>
        <taxon>Diversispora</taxon>
    </lineage>
</organism>
<protein>
    <recommendedName>
        <fullName evidence="8">Inner centromere protein ARK-binding domain-containing protein</fullName>
    </recommendedName>
</protein>
<evidence type="ECO:0000256" key="1">
    <source>
        <dbReference type="ARBA" id="ARBA00004123"/>
    </source>
</evidence>
<feature type="domain" description="Inner centromere protein ARK-binding" evidence="8">
    <location>
        <begin position="462"/>
        <end position="503"/>
    </location>
</feature>
<evidence type="ECO:0000256" key="2">
    <source>
        <dbReference type="ARBA" id="ARBA00004186"/>
    </source>
</evidence>
<evidence type="ECO:0000259" key="8">
    <source>
        <dbReference type="Pfam" id="PF03941"/>
    </source>
</evidence>
<dbReference type="Pfam" id="PF03941">
    <property type="entry name" value="INCENP_ARK-bind"/>
    <property type="match status" value="1"/>
</dbReference>
<dbReference type="Proteomes" id="UP000266861">
    <property type="component" value="Unassembled WGS sequence"/>
</dbReference>
<evidence type="ECO:0000256" key="6">
    <source>
        <dbReference type="ARBA" id="ARBA00023242"/>
    </source>
</evidence>
<dbReference type="AlphaFoldDB" id="A0A397ING4"/>
<evidence type="ECO:0000256" key="5">
    <source>
        <dbReference type="ARBA" id="ARBA00023212"/>
    </source>
</evidence>
<evidence type="ECO:0000256" key="3">
    <source>
        <dbReference type="ARBA" id="ARBA00010042"/>
    </source>
</evidence>
<evidence type="ECO:0000313" key="9">
    <source>
        <dbReference type="EMBL" id="RHZ76372.1"/>
    </source>
</evidence>
<feature type="chain" id="PRO_5017287992" description="Inner centromere protein ARK-binding domain-containing protein" evidence="7">
    <location>
        <begin position="25"/>
        <end position="547"/>
    </location>
</feature>
<reference evidence="9 10" key="1">
    <citation type="submission" date="2018-08" db="EMBL/GenBank/DDBJ databases">
        <title>Genome and evolution of the arbuscular mycorrhizal fungus Diversispora epigaea (formerly Glomus versiforme) and its bacterial endosymbionts.</title>
        <authorList>
            <person name="Sun X."/>
            <person name="Fei Z."/>
            <person name="Harrison M."/>
        </authorList>
    </citation>
    <scope>NUCLEOTIDE SEQUENCE [LARGE SCALE GENOMIC DNA]</scope>
    <source>
        <strain evidence="9 10">IT104</strain>
    </source>
</reference>
<keyword evidence="7" id="KW-0732">Signal</keyword>
<dbReference type="GO" id="GO:0005819">
    <property type="term" value="C:spindle"/>
    <property type="evidence" value="ECO:0007669"/>
    <property type="project" value="UniProtKB-SubCell"/>
</dbReference>
<gene>
    <name evidence="9" type="ORF">Glove_198g17</name>
</gene>